<keyword evidence="3" id="KW-1185">Reference proteome</keyword>
<name>A0ABS8ZQV6_9PSEU</name>
<dbReference type="EMBL" id="JAJVCN010000004">
    <property type="protein sequence ID" value="MCE7010126.1"/>
    <property type="molecule type" value="Genomic_DNA"/>
</dbReference>
<feature type="signal peptide" evidence="1">
    <location>
        <begin position="1"/>
        <end position="30"/>
    </location>
</feature>
<evidence type="ECO:0000256" key="1">
    <source>
        <dbReference type="SAM" id="SignalP"/>
    </source>
</evidence>
<protein>
    <submittedName>
        <fullName evidence="2">DUF6355 family natural product biosynthesis protein</fullName>
    </submittedName>
</protein>
<organism evidence="2 3">
    <name type="scientific">Kibdelosporangium philippinense</name>
    <dbReference type="NCBI Taxonomy" id="211113"/>
    <lineage>
        <taxon>Bacteria</taxon>
        <taxon>Bacillati</taxon>
        <taxon>Actinomycetota</taxon>
        <taxon>Actinomycetes</taxon>
        <taxon>Pseudonocardiales</taxon>
        <taxon>Pseudonocardiaceae</taxon>
        <taxon>Kibdelosporangium</taxon>
    </lineage>
</organism>
<evidence type="ECO:0000313" key="3">
    <source>
        <dbReference type="Proteomes" id="UP001521150"/>
    </source>
</evidence>
<sequence length="94" mass="10397">MKLGRKWAAAAVVLATTIAPFAVTASTANADDAPCGFYKDINAYYNHCGDNWVTIKVDNWNDRDEWTYCSAPWQDKYLGPSNVVSFAHFAKVGC</sequence>
<gene>
    <name evidence="2" type="ORF">LWC34_46090</name>
</gene>
<feature type="chain" id="PRO_5047055290" evidence="1">
    <location>
        <begin position="31"/>
        <end position="94"/>
    </location>
</feature>
<proteinExistence type="predicted"/>
<accession>A0ABS8ZQV6</accession>
<comment type="caution">
    <text evidence="2">The sequence shown here is derived from an EMBL/GenBank/DDBJ whole genome shotgun (WGS) entry which is preliminary data.</text>
</comment>
<dbReference type="Proteomes" id="UP001521150">
    <property type="component" value="Unassembled WGS sequence"/>
</dbReference>
<dbReference type="RefSeq" id="WP_233731580.1">
    <property type="nucleotide sequence ID" value="NZ_JAJVCN010000004.1"/>
</dbReference>
<dbReference type="Pfam" id="PF19882">
    <property type="entry name" value="DUF6355"/>
    <property type="match status" value="1"/>
</dbReference>
<keyword evidence="1" id="KW-0732">Signal</keyword>
<evidence type="ECO:0000313" key="2">
    <source>
        <dbReference type="EMBL" id="MCE7010126.1"/>
    </source>
</evidence>
<reference evidence="2 3" key="1">
    <citation type="submission" date="2021-12" db="EMBL/GenBank/DDBJ databases">
        <title>Genome sequence of Kibdelosporangium philippinense ATCC 49844.</title>
        <authorList>
            <person name="Fedorov E.A."/>
            <person name="Omeragic M."/>
            <person name="Shalygina K.F."/>
            <person name="Maclea K.S."/>
        </authorList>
    </citation>
    <scope>NUCLEOTIDE SEQUENCE [LARGE SCALE GENOMIC DNA]</scope>
    <source>
        <strain evidence="2 3">ATCC 49844</strain>
    </source>
</reference>
<dbReference type="InterPro" id="IPR045935">
    <property type="entry name" value="DUF6355"/>
</dbReference>